<accession>A0A2A4HU55</accession>
<dbReference type="RefSeq" id="WP_096613580.1">
    <property type="nucleotide sequence ID" value="NZ_NWVD01000008.1"/>
</dbReference>
<dbReference type="Proteomes" id="UP000218784">
    <property type="component" value="Unassembled WGS sequence"/>
</dbReference>
<name>A0A2A4HU55_9SPHN</name>
<feature type="chain" id="PRO_5012743029" evidence="1">
    <location>
        <begin position="23"/>
        <end position="79"/>
    </location>
</feature>
<reference evidence="2 3" key="1">
    <citation type="submission" date="2017-09" db="EMBL/GenBank/DDBJ databases">
        <title>Sphingomonas ginsenosidimutans KACC 14949, whole genome shotgun sequence.</title>
        <authorList>
            <person name="Feng G."/>
            <person name="Zhu H."/>
        </authorList>
    </citation>
    <scope>NUCLEOTIDE SEQUENCE [LARGE SCALE GENOMIC DNA]</scope>
    <source>
        <strain evidence="2 3">KACC 14949</strain>
    </source>
</reference>
<evidence type="ECO:0000313" key="3">
    <source>
        <dbReference type="Proteomes" id="UP000218784"/>
    </source>
</evidence>
<keyword evidence="3" id="KW-1185">Reference proteome</keyword>
<evidence type="ECO:0000256" key="1">
    <source>
        <dbReference type="SAM" id="SignalP"/>
    </source>
</evidence>
<dbReference type="EMBL" id="NWVD01000008">
    <property type="protein sequence ID" value="PCG08066.1"/>
    <property type="molecule type" value="Genomic_DNA"/>
</dbReference>
<feature type="signal peptide" evidence="1">
    <location>
        <begin position="1"/>
        <end position="22"/>
    </location>
</feature>
<evidence type="ECO:0000313" key="2">
    <source>
        <dbReference type="EMBL" id="PCG08066.1"/>
    </source>
</evidence>
<protein>
    <submittedName>
        <fullName evidence="2">Uncharacterized protein</fullName>
    </submittedName>
</protein>
<keyword evidence="1" id="KW-0732">Signal</keyword>
<sequence>MATVLAVMIFGGALTLAGYAMAATLAPNMARIVAVLRGQPETARFEPLAVLVQAERRIAVRRWAGPTVQGRPVRQREAA</sequence>
<proteinExistence type="predicted"/>
<gene>
    <name evidence="2" type="ORF">COA17_15100</name>
</gene>
<dbReference type="AlphaFoldDB" id="A0A2A4HU55"/>
<comment type="caution">
    <text evidence="2">The sequence shown here is derived from an EMBL/GenBank/DDBJ whole genome shotgun (WGS) entry which is preliminary data.</text>
</comment>
<organism evidence="2 3">
    <name type="scientific">Sphingomonas ginsenosidimutans</name>
    <dbReference type="NCBI Taxonomy" id="862134"/>
    <lineage>
        <taxon>Bacteria</taxon>
        <taxon>Pseudomonadati</taxon>
        <taxon>Pseudomonadota</taxon>
        <taxon>Alphaproteobacteria</taxon>
        <taxon>Sphingomonadales</taxon>
        <taxon>Sphingomonadaceae</taxon>
        <taxon>Sphingomonas</taxon>
    </lineage>
</organism>